<keyword evidence="4 8" id="KW-0460">Magnesium</keyword>
<accession>A0ABM9UN62</accession>
<comment type="catalytic activity">
    <reaction evidence="1 8">
        <text>ATP-independent breakage of single-stranded DNA, followed by passage and rejoining.</text>
        <dbReference type="EC" id="5.6.2.1"/>
    </reaction>
</comment>
<dbReference type="InterPro" id="IPR005738">
    <property type="entry name" value="TopoIII"/>
</dbReference>
<comment type="caution">
    <text evidence="11">The sequence shown here is derived from an EMBL/GenBank/DDBJ whole genome shotgun (WGS) entry which is preliminary data.</text>
</comment>
<dbReference type="Gene3D" id="1.10.460.10">
    <property type="entry name" value="Topoisomerase I, domain 2"/>
    <property type="match status" value="1"/>
</dbReference>
<evidence type="ECO:0000259" key="9">
    <source>
        <dbReference type="PROSITE" id="PS50880"/>
    </source>
</evidence>
<reference evidence="11 12" key="1">
    <citation type="submission" date="2015-09" db="EMBL/GenBank/DDBJ databases">
        <authorList>
            <consortium name="Pathogen Informatics"/>
        </authorList>
    </citation>
    <scope>NUCLEOTIDE SEQUENCE [LARGE SCALE GENOMIC DNA]</scope>
    <source>
        <strain evidence="11 12">2789STDY5834858</strain>
    </source>
</reference>
<dbReference type="InterPro" id="IPR023405">
    <property type="entry name" value="Topo_IA_core_domain"/>
</dbReference>
<dbReference type="InterPro" id="IPR013825">
    <property type="entry name" value="Topo_IA_cen_sub2"/>
</dbReference>
<feature type="active site" description="O-(5'-phospho-DNA)-tyrosine intermediate" evidence="8">
    <location>
        <position position="321"/>
    </location>
</feature>
<comment type="function">
    <text evidence="8">Releases the supercoiling and torsional tension of DNA, which is introduced during the DNA replication and transcription, by transiently cleaving and rejoining one strand of the DNA duplex. Introduces a single-strand break via transesterification at a target site in duplex DNA. The scissile phosphodiester is attacked by the catalytic tyrosine of the enzyme, resulting in the formation of a DNA-(5'-phosphotyrosyl)-enzyme intermediate and the expulsion of a 3'-OH DNA strand. The free DNA strand then undergoes passage around the unbroken strand, thus removing DNA supercoils. Finally, in the religation step, the DNA 3'-OH attacks the covalent intermediate to expel the active-site tyrosine and restore the DNA phosphodiester backbone.</text>
</comment>
<keyword evidence="12" id="KW-1185">Reference proteome</keyword>
<keyword evidence="5 8" id="KW-0799">Topoisomerase</keyword>
<evidence type="ECO:0000256" key="4">
    <source>
        <dbReference type="ARBA" id="ARBA00022842"/>
    </source>
</evidence>
<keyword evidence="3 8" id="KW-0479">Metal-binding</keyword>
<evidence type="ECO:0000313" key="11">
    <source>
        <dbReference type="EMBL" id="CUN61766.1"/>
    </source>
</evidence>
<dbReference type="SMART" id="SM00437">
    <property type="entry name" value="TOP1Ac"/>
    <property type="match status" value="1"/>
</dbReference>
<dbReference type="CDD" id="cd00186">
    <property type="entry name" value="TOP1Ac"/>
    <property type="match status" value="1"/>
</dbReference>
<dbReference type="InterPro" id="IPR034144">
    <property type="entry name" value="TOPRIM_TopoIII"/>
</dbReference>
<dbReference type="NCBIfam" id="TIGR01056">
    <property type="entry name" value="topB"/>
    <property type="match status" value="1"/>
</dbReference>
<comment type="similarity">
    <text evidence="2 8">Belongs to the type IA topoisomerase family.</text>
</comment>
<evidence type="ECO:0000256" key="2">
    <source>
        <dbReference type="ARBA" id="ARBA00009446"/>
    </source>
</evidence>
<evidence type="ECO:0000256" key="8">
    <source>
        <dbReference type="HAMAP-Rule" id="MF_00953"/>
    </source>
</evidence>
<sequence length="741" mass="85180">MTFNKKLSKVDNMNKTLILAEKPSVAREIARVLKCKNNKGSYIEGERYIVTWALGHLVSLADPEEYDKKYKTWSFENLPMIPKTTKFIVLKKTSKQFYEVKKLLNSDKVSDIVIATDAGREGELVARLIIEKSNVKKPMKRLWISSQTDKAIIEGFKNLKDASRYNNLYKAALCRAEADWLVGLNATRALTCKYNAQLSAGRVQSPTLAMIVSREEEINSFKPKPYYTIKVKANGFYLDWINKDNNKSIFNEEFANKIKNKIYKKDGIIVDIKETHKKTFSPLLYDLTELQKDANRIWGYSAKQTLSIMQRLYENHKALTYPRTDSRYISKDIVETLKDRLQAINTGSYRIIASEILKNKVNTNKNFVDDSKVSDHHAIIPTEEKANVLNLNTEERHIYDLVVKRFLSVMLKPFEYIQTDIIVDINGERFKASGKVVKNKGWKVVYDKNDLEDSLEDDNQILPKLNKGDKISVLDIQLNCLKTKAPSRFNEGTLLKAMENPQKYININSREYAKTLGETGGLGTVATRADIIDKLFNSYVIEKKGREIYPTSKGKQLIQLVPRDLKSPLLTAKWEKDLEDISKGKLSSKEFINSMRDYSKDLVLEIKKSSENFIHDNKTGNKCPNCGKYLLEVKGKNGTVMNVCQDRSCGFKEVVSRITNARCPECKKKLELRGHGNSKIYVCTGTNCNFREKESQFKKRFENNDKVNKREVNKIMQKMKKEASENINNPFANLMDMFNQK</sequence>
<evidence type="ECO:0000259" key="10">
    <source>
        <dbReference type="PROSITE" id="PS52039"/>
    </source>
</evidence>
<proteinExistence type="inferred from homology"/>
<dbReference type="PANTHER" id="PTHR11390">
    <property type="entry name" value="PROKARYOTIC DNA TOPOISOMERASE"/>
    <property type="match status" value="1"/>
</dbReference>
<dbReference type="HAMAP" id="MF_00953">
    <property type="entry name" value="Topoisom_3_prok"/>
    <property type="match status" value="1"/>
</dbReference>
<dbReference type="InterPro" id="IPR013824">
    <property type="entry name" value="Topo_IA_cen_sub1"/>
</dbReference>
<evidence type="ECO:0000313" key="12">
    <source>
        <dbReference type="Proteomes" id="UP000095488"/>
    </source>
</evidence>
<dbReference type="SUPFAM" id="SSF56712">
    <property type="entry name" value="Prokaryotic type I DNA topoisomerase"/>
    <property type="match status" value="1"/>
</dbReference>
<evidence type="ECO:0000256" key="3">
    <source>
        <dbReference type="ARBA" id="ARBA00022723"/>
    </source>
</evidence>
<evidence type="ECO:0000256" key="1">
    <source>
        <dbReference type="ARBA" id="ARBA00000213"/>
    </source>
</evidence>
<dbReference type="Gene3D" id="3.40.50.140">
    <property type="match status" value="1"/>
</dbReference>
<feature type="binding site" evidence="8">
    <location>
        <position position="117"/>
    </location>
    <ligand>
        <name>Mg(2+)</name>
        <dbReference type="ChEBI" id="CHEBI:18420"/>
        <note>catalytic</note>
    </ligand>
</feature>
<dbReference type="InterPro" id="IPR023406">
    <property type="entry name" value="Topo_IA_AS"/>
</dbReference>
<feature type="domain" description="Toprim" evidence="9">
    <location>
        <begin position="15"/>
        <end position="146"/>
    </location>
</feature>
<dbReference type="Pfam" id="PF01751">
    <property type="entry name" value="Toprim"/>
    <property type="match status" value="1"/>
</dbReference>
<evidence type="ECO:0000256" key="7">
    <source>
        <dbReference type="ARBA" id="ARBA00023235"/>
    </source>
</evidence>
<gene>
    <name evidence="11" type="primary">topB_1</name>
    <name evidence="8" type="synonym">topB</name>
    <name evidence="11" type="ORF">ERS852473_00641</name>
</gene>
<dbReference type="EC" id="5.6.2.1" evidence="8"/>
<organism evidence="11 12">
    <name type="scientific">Sarcina ventriculi</name>
    <name type="common">Clostridium ventriculi</name>
    <dbReference type="NCBI Taxonomy" id="1267"/>
    <lineage>
        <taxon>Bacteria</taxon>
        <taxon>Bacillati</taxon>
        <taxon>Bacillota</taxon>
        <taxon>Clostridia</taxon>
        <taxon>Eubacteriales</taxon>
        <taxon>Clostridiaceae</taxon>
        <taxon>Sarcina</taxon>
    </lineage>
</organism>
<dbReference type="SMART" id="SM00493">
    <property type="entry name" value="TOPRIM"/>
    <property type="match status" value="1"/>
</dbReference>
<feature type="domain" description="Topo IA-type catalytic" evidence="10">
    <location>
        <begin position="165"/>
        <end position="603"/>
    </location>
</feature>
<comment type="cofactor">
    <cofactor evidence="8">
        <name>Mg(2+)</name>
        <dbReference type="ChEBI" id="CHEBI:18420"/>
    </cofactor>
</comment>
<evidence type="ECO:0000256" key="5">
    <source>
        <dbReference type="ARBA" id="ARBA00023029"/>
    </source>
</evidence>
<dbReference type="InterPro" id="IPR013826">
    <property type="entry name" value="Topo_IA_cen_sub3"/>
</dbReference>
<keyword evidence="7 8" id="KW-0413">Isomerase</keyword>
<dbReference type="InterPro" id="IPR013497">
    <property type="entry name" value="Topo_IA_cen"/>
</dbReference>
<dbReference type="InterPro" id="IPR000380">
    <property type="entry name" value="Topo_IA"/>
</dbReference>
<name>A0ABM9UN62_SARVE</name>
<feature type="site" description="Interaction with DNA" evidence="8">
    <location>
        <position position="323"/>
    </location>
</feature>
<dbReference type="InterPro" id="IPR003602">
    <property type="entry name" value="Topo_IA_DNA-bd_dom"/>
</dbReference>
<dbReference type="PRINTS" id="PR00417">
    <property type="entry name" value="PRTPISMRASEI"/>
</dbReference>
<dbReference type="PANTHER" id="PTHR11390:SF21">
    <property type="entry name" value="DNA TOPOISOMERASE 3-ALPHA"/>
    <property type="match status" value="1"/>
</dbReference>
<dbReference type="InterPro" id="IPR006171">
    <property type="entry name" value="TOPRIM_dom"/>
</dbReference>
<dbReference type="PROSITE" id="PS50880">
    <property type="entry name" value="TOPRIM"/>
    <property type="match status" value="1"/>
</dbReference>
<protein>
    <recommendedName>
        <fullName evidence="8">DNA topoisomerase 3</fullName>
        <ecNumber evidence="8">5.6.2.1</ecNumber>
    </recommendedName>
    <alternativeName>
        <fullName evidence="8">DNA topoisomerase III</fullName>
    </alternativeName>
</protein>
<dbReference type="PROSITE" id="PS52039">
    <property type="entry name" value="TOPO_IA_2"/>
    <property type="match status" value="1"/>
</dbReference>
<comment type="caution">
    <text evidence="8">Lacks conserved residue(s) required for the propagation of feature annotation.</text>
</comment>
<dbReference type="Pfam" id="PF01131">
    <property type="entry name" value="Topoisom_bac"/>
    <property type="match status" value="1"/>
</dbReference>
<keyword evidence="6 8" id="KW-0238">DNA-binding</keyword>
<feature type="binding site" evidence="8">
    <location>
        <position position="21"/>
    </location>
    <ligand>
        <name>Mg(2+)</name>
        <dbReference type="ChEBI" id="CHEBI:18420"/>
        <note>catalytic</note>
    </ligand>
</feature>
<dbReference type="PROSITE" id="PS00396">
    <property type="entry name" value="TOPO_IA_1"/>
    <property type="match status" value="1"/>
</dbReference>
<dbReference type="Gene3D" id="1.10.290.10">
    <property type="entry name" value="Topoisomerase I, domain 4"/>
    <property type="match status" value="1"/>
</dbReference>
<feature type="region of interest" description="Interaction with DNA" evidence="8">
    <location>
        <begin position="199"/>
        <end position="204"/>
    </location>
</feature>
<dbReference type="SMART" id="SM00436">
    <property type="entry name" value="TOP1Bc"/>
    <property type="match status" value="1"/>
</dbReference>
<dbReference type="EMBL" id="CYZR01000002">
    <property type="protein sequence ID" value="CUN61766.1"/>
    <property type="molecule type" value="Genomic_DNA"/>
</dbReference>
<dbReference type="Gene3D" id="2.70.20.10">
    <property type="entry name" value="Topoisomerase I, domain 3"/>
    <property type="match status" value="1"/>
</dbReference>
<dbReference type="NCBIfam" id="NF005829">
    <property type="entry name" value="PRK07726.1"/>
    <property type="match status" value="1"/>
</dbReference>
<feature type="site" description="Interaction with DNA" evidence="8">
    <location>
        <position position="180"/>
    </location>
</feature>
<feature type="site" description="Interaction with DNA" evidence="8">
    <location>
        <position position="73"/>
    </location>
</feature>
<dbReference type="CDD" id="cd03362">
    <property type="entry name" value="TOPRIM_TopoIA_TopoIII"/>
    <property type="match status" value="1"/>
</dbReference>
<dbReference type="InterPro" id="IPR003601">
    <property type="entry name" value="Topo_IA_2"/>
</dbReference>
<evidence type="ECO:0000256" key="6">
    <source>
        <dbReference type="ARBA" id="ARBA00023125"/>
    </source>
</evidence>
<feature type="site" description="Interaction with DNA" evidence="8">
    <location>
        <position position="188"/>
    </location>
</feature>
<dbReference type="GO" id="GO:0016853">
    <property type="term" value="F:isomerase activity"/>
    <property type="evidence" value="ECO:0007669"/>
    <property type="project" value="UniProtKB-KW"/>
</dbReference>
<dbReference type="Proteomes" id="UP000095488">
    <property type="component" value="Unassembled WGS sequence"/>
</dbReference>